<dbReference type="EMBL" id="BGZK01000595">
    <property type="protein sequence ID" value="GBP52119.1"/>
    <property type="molecule type" value="Genomic_DNA"/>
</dbReference>
<sequence length="105" mass="12295">MGARRDKTVFEIAAASPRSYRGCLTPASARAARHTATRRLVVAKLPPLSRRFRALNEKTENAYRIPFACVCLPFLSTTIVYFLRIHWEKKVDVWYKYTELRTYRK</sequence>
<keyword evidence="1" id="KW-0472">Membrane</keyword>
<name>A0A4C1WP74_EUMVA</name>
<dbReference type="Proteomes" id="UP000299102">
    <property type="component" value="Unassembled WGS sequence"/>
</dbReference>
<dbReference type="AlphaFoldDB" id="A0A4C1WP74"/>
<comment type="caution">
    <text evidence="2">The sequence shown here is derived from an EMBL/GenBank/DDBJ whole genome shotgun (WGS) entry which is preliminary data.</text>
</comment>
<gene>
    <name evidence="2" type="ORF">EVAR_42022_1</name>
</gene>
<proteinExistence type="predicted"/>
<keyword evidence="1" id="KW-0812">Transmembrane</keyword>
<evidence type="ECO:0008006" key="4">
    <source>
        <dbReference type="Google" id="ProtNLM"/>
    </source>
</evidence>
<keyword evidence="3" id="KW-1185">Reference proteome</keyword>
<organism evidence="2 3">
    <name type="scientific">Eumeta variegata</name>
    <name type="common">Bagworm moth</name>
    <name type="synonym">Eumeta japonica</name>
    <dbReference type="NCBI Taxonomy" id="151549"/>
    <lineage>
        <taxon>Eukaryota</taxon>
        <taxon>Metazoa</taxon>
        <taxon>Ecdysozoa</taxon>
        <taxon>Arthropoda</taxon>
        <taxon>Hexapoda</taxon>
        <taxon>Insecta</taxon>
        <taxon>Pterygota</taxon>
        <taxon>Neoptera</taxon>
        <taxon>Endopterygota</taxon>
        <taxon>Lepidoptera</taxon>
        <taxon>Glossata</taxon>
        <taxon>Ditrysia</taxon>
        <taxon>Tineoidea</taxon>
        <taxon>Psychidae</taxon>
        <taxon>Oiketicinae</taxon>
        <taxon>Eumeta</taxon>
    </lineage>
</organism>
<feature type="transmembrane region" description="Helical" evidence="1">
    <location>
        <begin position="65"/>
        <end position="83"/>
    </location>
</feature>
<evidence type="ECO:0000256" key="1">
    <source>
        <dbReference type="SAM" id="Phobius"/>
    </source>
</evidence>
<reference evidence="2 3" key="1">
    <citation type="journal article" date="2019" name="Commun. Biol.">
        <title>The bagworm genome reveals a unique fibroin gene that provides high tensile strength.</title>
        <authorList>
            <person name="Kono N."/>
            <person name="Nakamura H."/>
            <person name="Ohtoshi R."/>
            <person name="Tomita M."/>
            <person name="Numata K."/>
            <person name="Arakawa K."/>
        </authorList>
    </citation>
    <scope>NUCLEOTIDE SEQUENCE [LARGE SCALE GENOMIC DNA]</scope>
</reference>
<protein>
    <recommendedName>
        <fullName evidence="4">Transmembrane protein</fullName>
    </recommendedName>
</protein>
<evidence type="ECO:0000313" key="2">
    <source>
        <dbReference type="EMBL" id="GBP52119.1"/>
    </source>
</evidence>
<keyword evidence="1" id="KW-1133">Transmembrane helix</keyword>
<accession>A0A4C1WP74</accession>
<evidence type="ECO:0000313" key="3">
    <source>
        <dbReference type="Proteomes" id="UP000299102"/>
    </source>
</evidence>